<feature type="domain" description="EAL" evidence="2">
    <location>
        <begin position="670"/>
        <end position="922"/>
    </location>
</feature>
<dbReference type="EMBL" id="JAPUBN010000013">
    <property type="protein sequence ID" value="MCZ2721478.1"/>
    <property type="molecule type" value="Genomic_DNA"/>
</dbReference>
<dbReference type="CDD" id="cd01948">
    <property type="entry name" value="EAL"/>
    <property type="match status" value="1"/>
</dbReference>
<dbReference type="InterPro" id="IPR035919">
    <property type="entry name" value="EAL_sf"/>
</dbReference>
<protein>
    <submittedName>
        <fullName evidence="4">EAL domain-containing protein</fullName>
    </submittedName>
</protein>
<proteinExistence type="predicted"/>
<dbReference type="SUPFAM" id="SSF141868">
    <property type="entry name" value="EAL domain-like"/>
    <property type="match status" value="1"/>
</dbReference>
<dbReference type="SUPFAM" id="SSF55073">
    <property type="entry name" value="Nucleotide cyclase"/>
    <property type="match status" value="1"/>
</dbReference>
<evidence type="ECO:0000256" key="1">
    <source>
        <dbReference type="SAM" id="Phobius"/>
    </source>
</evidence>
<dbReference type="SUPFAM" id="SSF55785">
    <property type="entry name" value="PYP-like sensor domain (PAS domain)"/>
    <property type="match status" value="1"/>
</dbReference>
<dbReference type="InterPro" id="IPR043128">
    <property type="entry name" value="Rev_trsase/Diguanyl_cyclase"/>
</dbReference>
<dbReference type="InterPro" id="IPR000160">
    <property type="entry name" value="GGDEF_dom"/>
</dbReference>
<accession>A0ABT4JSW4</accession>
<sequence length="927" mass="104573">MNLKISQRIMIVVILCVAPSLFLAVFNAYKSYHDFLDQLNSDAENFAEQLTEQHINQIQAGKEILAVLSTFSEIQNPIFSGCQTSVKRQVDLFPAFSNIGVPLRNGDLLCNATPLSQPVNVADRPYIKQAIRTKSVSISNLLLDRTQGQYSINMAHPIINTQGEVTALVVGVMPLTWWKKSLEKINDNGVSLVSFITDIDNRVISSYGVNAPNVGEIFVWNEHSHSHSVEDKTHHYRTNSSENFDDFILSKRQVTLGEGTGSDYLTYWIALPKKSGYENAVSKLINDSVLVLIVLIVTLLLIWIAARMLFLDPLRRFASQLFPSNSHDHRKKSKLSMMELDESIKDVIKRQKVTSATLSDTEHQLLNAYKKQDLLLNSSPIGFVEIDSQERILTWSDRCESLFHISEKEARNLYLYDLQSIVADRQYNDLSELISAVKSHKNKGEIITSSSCFLEKQPTKLYFQWHLSKLDAESSGVSTILTVENVTQQQVQKQVLSERASNDWLTKLPNRYSIIESIEDLILSPDTDRFALVLFDLNGFKYINDNFGHDVGDDLLVNLSIRMKNLLLDNEVIARLGGDEFLLLLNVGLTATPILERANALHNAFFQPIKVKERTFRFSASAGVAIYPQDGVEAKLLIKRADMAMYQAKEAKRSACVLYSLEMEKDGRVRYELETELRRAIEMDDFMVYYQAIVDSKTHKVTSFEALIRWQHRDQGFIPPSVFIPIAEDVGLINEIGLFVLKRVINDLDYLKETFGSSIQVSVNLSPNQLKDSELTDYLSALVASEPSITQYMVLEIIESVFVDDASVHRIERLRAMGFLISLDDFGTGFSSLSHISRMPIDILKIDQSFVSKMFDTERDQKLLKNIVTIAKDLDLKTIAEGVETEGQQALLSAIGCSSLQGYLFARPVPIESLDVSLLSSKVSEQS</sequence>
<dbReference type="Pfam" id="PF00563">
    <property type="entry name" value="EAL"/>
    <property type="match status" value="1"/>
</dbReference>
<reference evidence="4" key="1">
    <citation type="submission" date="2022-12" db="EMBL/GenBank/DDBJ databases">
        <title>Marinomonas 15G1-11 sp. nov, isolated from marine algae.</title>
        <authorList>
            <person name="Butt M."/>
            <person name="Choi D.G."/>
            <person name="Kim J.M."/>
            <person name="Lee J.K."/>
            <person name="Baek J.H."/>
            <person name="Jeon C.O."/>
        </authorList>
    </citation>
    <scope>NUCLEOTIDE SEQUENCE</scope>
    <source>
        <strain evidence="4">15G1-11</strain>
    </source>
</reference>
<dbReference type="RefSeq" id="WP_269124293.1">
    <property type="nucleotide sequence ID" value="NZ_JAPUBN010000013.1"/>
</dbReference>
<keyword evidence="1" id="KW-0472">Membrane</keyword>
<keyword evidence="5" id="KW-1185">Reference proteome</keyword>
<feature type="domain" description="GGDEF" evidence="3">
    <location>
        <begin position="528"/>
        <end position="661"/>
    </location>
</feature>
<name>A0ABT4JSW4_9GAMM</name>
<dbReference type="PROSITE" id="PS50887">
    <property type="entry name" value="GGDEF"/>
    <property type="match status" value="1"/>
</dbReference>
<dbReference type="InterPro" id="IPR052155">
    <property type="entry name" value="Biofilm_reg_signaling"/>
</dbReference>
<dbReference type="CDD" id="cd01949">
    <property type="entry name" value="GGDEF"/>
    <property type="match status" value="1"/>
</dbReference>
<evidence type="ECO:0000313" key="4">
    <source>
        <dbReference type="EMBL" id="MCZ2721478.1"/>
    </source>
</evidence>
<dbReference type="SMART" id="SM00052">
    <property type="entry name" value="EAL"/>
    <property type="match status" value="1"/>
</dbReference>
<evidence type="ECO:0000259" key="3">
    <source>
        <dbReference type="PROSITE" id="PS50887"/>
    </source>
</evidence>
<dbReference type="Gene3D" id="3.30.450.20">
    <property type="entry name" value="PAS domain"/>
    <property type="match status" value="2"/>
</dbReference>
<evidence type="ECO:0000259" key="2">
    <source>
        <dbReference type="PROSITE" id="PS50883"/>
    </source>
</evidence>
<organism evidence="4 5">
    <name type="scientific">Marinomonas phaeophyticola</name>
    <dbReference type="NCBI Taxonomy" id="3004091"/>
    <lineage>
        <taxon>Bacteria</taxon>
        <taxon>Pseudomonadati</taxon>
        <taxon>Pseudomonadota</taxon>
        <taxon>Gammaproteobacteria</taxon>
        <taxon>Oceanospirillales</taxon>
        <taxon>Oceanospirillaceae</taxon>
        <taxon>Marinomonas</taxon>
    </lineage>
</organism>
<dbReference type="Gene3D" id="3.20.20.450">
    <property type="entry name" value="EAL domain"/>
    <property type="match status" value="1"/>
</dbReference>
<keyword evidence="1" id="KW-0812">Transmembrane</keyword>
<dbReference type="InterPro" id="IPR035965">
    <property type="entry name" value="PAS-like_dom_sf"/>
</dbReference>
<gene>
    <name evidence="4" type="ORF">O1D97_07375</name>
</gene>
<dbReference type="NCBIfam" id="TIGR00254">
    <property type="entry name" value="GGDEF"/>
    <property type="match status" value="1"/>
</dbReference>
<dbReference type="Pfam" id="PF00990">
    <property type="entry name" value="GGDEF"/>
    <property type="match status" value="1"/>
</dbReference>
<dbReference type="Proteomes" id="UP001149719">
    <property type="component" value="Unassembled WGS sequence"/>
</dbReference>
<dbReference type="PANTHER" id="PTHR44757:SF2">
    <property type="entry name" value="BIOFILM ARCHITECTURE MAINTENANCE PROTEIN MBAA"/>
    <property type="match status" value="1"/>
</dbReference>
<dbReference type="PROSITE" id="PS50883">
    <property type="entry name" value="EAL"/>
    <property type="match status" value="1"/>
</dbReference>
<dbReference type="Gene3D" id="3.30.70.270">
    <property type="match status" value="1"/>
</dbReference>
<dbReference type="CDD" id="cd12914">
    <property type="entry name" value="PDC1_DGC_like"/>
    <property type="match status" value="1"/>
</dbReference>
<dbReference type="InterPro" id="IPR029787">
    <property type="entry name" value="Nucleotide_cyclase"/>
</dbReference>
<dbReference type="InterPro" id="IPR001633">
    <property type="entry name" value="EAL_dom"/>
</dbReference>
<feature type="transmembrane region" description="Helical" evidence="1">
    <location>
        <begin position="289"/>
        <end position="310"/>
    </location>
</feature>
<evidence type="ECO:0000313" key="5">
    <source>
        <dbReference type="Proteomes" id="UP001149719"/>
    </source>
</evidence>
<dbReference type="SMART" id="SM00267">
    <property type="entry name" value="GGDEF"/>
    <property type="match status" value="1"/>
</dbReference>
<keyword evidence="1" id="KW-1133">Transmembrane helix</keyword>
<comment type="caution">
    <text evidence="4">The sequence shown here is derived from an EMBL/GenBank/DDBJ whole genome shotgun (WGS) entry which is preliminary data.</text>
</comment>
<dbReference type="PANTHER" id="PTHR44757">
    <property type="entry name" value="DIGUANYLATE CYCLASE DGCP"/>
    <property type="match status" value="1"/>
</dbReference>